<dbReference type="Proteomes" id="UP000501812">
    <property type="component" value="Chromosome"/>
</dbReference>
<evidence type="ECO:0000313" key="3">
    <source>
        <dbReference type="Proteomes" id="UP000501812"/>
    </source>
</evidence>
<dbReference type="PANTHER" id="PTHR22602">
    <property type="entry name" value="TRANSFERASE CAF17, MITOCHONDRIAL-RELATED"/>
    <property type="match status" value="1"/>
</dbReference>
<keyword evidence="3" id="KW-1185">Reference proteome</keyword>
<dbReference type="InterPro" id="IPR045179">
    <property type="entry name" value="YgfZ/GcvT"/>
</dbReference>
<dbReference type="InterPro" id="IPR027266">
    <property type="entry name" value="TrmE/GcvT-like"/>
</dbReference>
<dbReference type="GO" id="GO:0016226">
    <property type="term" value="P:iron-sulfur cluster assembly"/>
    <property type="evidence" value="ECO:0007669"/>
    <property type="project" value="TreeGrafter"/>
</dbReference>
<gene>
    <name evidence="2" type="ORF">HHL09_17355</name>
</gene>
<dbReference type="Gene3D" id="3.30.1360.120">
    <property type="entry name" value="Probable tRNA modification gtpase trme, domain 1"/>
    <property type="match status" value="2"/>
</dbReference>
<keyword evidence="1" id="KW-0809">Transit peptide</keyword>
<dbReference type="KEGG" id="luo:HHL09_17355"/>
<evidence type="ECO:0000256" key="1">
    <source>
        <dbReference type="ARBA" id="ARBA00022946"/>
    </source>
</evidence>
<dbReference type="PIRSF" id="PIRSF006487">
    <property type="entry name" value="GcvT"/>
    <property type="match status" value="1"/>
</dbReference>
<name>A0A858RJM5_9BACT</name>
<dbReference type="PANTHER" id="PTHR22602:SF0">
    <property type="entry name" value="TRANSFERASE CAF17, MITOCHONDRIAL-RELATED"/>
    <property type="match status" value="1"/>
</dbReference>
<organism evidence="2 3">
    <name type="scientific">Luteolibacter luteus</name>
    <dbReference type="NCBI Taxonomy" id="2728835"/>
    <lineage>
        <taxon>Bacteria</taxon>
        <taxon>Pseudomonadati</taxon>
        <taxon>Verrucomicrobiota</taxon>
        <taxon>Verrucomicrobiia</taxon>
        <taxon>Verrucomicrobiales</taxon>
        <taxon>Verrucomicrobiaceae</taxon>
        <taxon>Luteolibacter</taxon>
    </lineage>
</organism>
<reference evidence="2 3" key="1">
    <citation type="submission" date="2020-04" db="EMBL/GenBank/DDBJ databases">
        <title>Luteolibacter sp. G-1-1-1 isolated from soil.</title>
        <authorList>
            <person name="Dahal R.H."/>
        </authorList>
    </citation>
    <scope>NUCLEOTIDE SEQUENCE [LARGE SCALE GENOMIC DNA]</scope>
    <source>
        <strain evidence="2 3">G-1-1-1</strain>
    </source>
</reference>
<evidence type="ECO:0000313" key="2">
    <source>
        <dbReference type="EMBL" id="QJE97476.1"/>
    </source>
</evidence>
<dbReference type="AlphaFoldDB" id="A0A858RJM5"/>
<dbReference type="RefSeq" id="WP_169455876.1">
    <property type="nucleotide sequence ID" value="NZ_CP051774.1"/>
</dbReference>
<sequence>MSDIPSCLPAAKHSLLAFRGPDAVRYLNGQLTQDVRKLEDKALPACVTDAKGKLQFFVHVFRGQDDSIWIEGPANLAEELEARLTRYLIADDVEVENLSEAWQLVHVPGAATSPEAADGFARKASRIGIEGFDLWVPTGTEIPYPALSTEEAEAARIAAGVPAWNAELTEGMLPPEAGLDRNAISYHKGCYIGQEVLSRIKTAGKVNRRLARFTVPAGVKPGDELQLPDAEKSAGVITSVSPVADPSGEFAALGYVEKAGFESREFRDPGAGALITLNALL</sequence>
<dbReference type="InterPro" id="IPR017703">
    <property type="entry name" value="YgfZ/GCV_T_CS"/>
</dbReference>
<protein>
    <submittedName>
        <fullName evidence="2">Folate-binding protein YgfZ</fullName>
    </submittedName>
</protein>
<dbReference type="NCBIfam" id="TIGR03317">
    <property type="entry name" value="ygfZ_signature"/>
    <property type="match status" value="1"/>
</dbReference>
<proteinExistence type="predicted"/>
<accession>A0A858RJM5</accession>
<dbReference type="EMBL" id="CP051774">
    <property type="protein sequence ID" value="QJE97476.1"/>
    <property type="molecule type" value="Genomic_DNA"/>
</dbReference>
<dbReference type="SUPFAM" id="SSF103025">
    <property type="entry name" value="Folate-binding domain"/>
    <property type="match status" value="1"/>
</dbReference>